<dbReference type="SUPFAM" id="SSF53756">
    <property type="entry name" value="UDP-Glycosyltransferase/glycogen phosphorylase"/>
    <property type="match status" value="1"/>
</dbReference>
<evidence type="ECO:0000313" key="3">
    <source>
        <dbReference type="Proteomes" id="UP000013520"/>
    </source>
</evidence>
<evidence type="ECO:0000313" key="2">
    <source>
        <dbReference type="EMBL" id="AGL03931.1"/>
    </source>
</evidence>
<dbReference type="EMBL" id="CP003273">
    <property type="protein sequence ID" value="AGL03931.1"/>
    <property type="molecule type" value="Genomic_DNA"/>
</dbReference>
<dbReference type="RefSeq" id="WP_006522223.1">
    <property type="nucleotide sequence ID" value="NC_021184.1"/>
</dbReference>
<dbReference type="Proteomes" id="UP000013520">
    <property type="component" value="Chromosome"/>
</dbReference>
<name>R4KWD3_9FIRM</name>
<dbReference type="Pfam" id="PF00534">
    <property type="entry name" value="Glycos_transf_1"/>
    <property type="match status" value="1"/>
</dbReference>
<accession>R4KWD3</accession>
<dbReference type="HOGENOM" id="CLU_009583_5_2_9"/>
<dbReference type="PANTHER" id="PTHR45947">
    <property type="entry name" value="SULFOQUINOVOSYL TRANSFERASE SQD2"/>
    <property type="match status" value="1"/>
</dbReference>
<dbReference type="STRING" id="767817.Desgi_4710"/>
<dbReference type="InterPro" id="IPR001296">
    <property type="entry name" value="Glyco_trans_1"/>
</dbReference>
<proteinExistence type="predicted"/>
<dbReference type="eggNOG" id="COG0438">
    <property type="taxonomic scope" value="Bacteria"/>
</dbReference>
<dbReference type="InterPro" id="IPR050194">
    <property type="entry name" value="Glycosyltransferase_grp1"/>
</dbReference>
<dbReference type="PANTHER" id="PTHR45947:SF3">
    <property type="entry name" value="SULFOQUINOVOSYL TRANSFERASE SQD2"/>
    <property type="match status" value="1"/>
</dbReference>
<protein>
    <submittedName>
        <fullName evidence="2">Glycosyltransferase</fullName>
    </submittedName>
</protein>
<dbReference type="GO" id="GO:0016757">
    <property type="term" value="F:glycosyltransferase activity"/>
    <property type="evidence" value="ECO:0007669"/>
    <property type="project" value="InterPro"/>
</dbReference>
<dbReference type="AlphaFoldDB" id="R4KWD3"/>
<keyword evidence="3" id="KW-1185">Reference proteome</keyword>
<keyword evidence="2" id="KW-0808">Transferase</keyword>
<evidence type="ECO:0000259" key="1">
    <source>
        <dbReference type="Pfam" id="PF00534"/>
    </source>
</evidence>
<gene>
    <name evidence="2" type="ORF">Desgi_4710</name>
</gene>
<organism evidence="2 3">
    <name type="scientific">Desulfoscipio gibsoniae DSM 7213</name>
    <dbReference type="NCBI Taxonomy" id="767817"/>
    <lineage>
        <taxon>Bacteria</taxon>
        <taxon>Bacillati</taxon>
        <taxon>Bacillota</taxon>
        <taxon>Clostridia</taxon>
        <taxon>Eubacteriales</taxon>
        <taxon>Desulfallaceae</taxon>
        <taxon>Desulfoscipio</taxon>
    </lineage>
</organism>
<feature type="domain" description="Glycosyl transferase family 1" evidence="1">
    <location>
        <begin position="200"/>
        <end position="350"/>
    </location>
</feature>
<reference evidence="2 3" key="1">
    <citation type="submission" date="2012-01" db="EMBL/GenBank/DDBJ databases">
        <title>Complete sequence of Desulfotomaculum gibsoniae DSM 7213.</title>
        <authorList>
            <consortium name="US DOE Joint Genome Institute"/>
            <person name="Lucas S."/>
            <person name="Han J."/>
            <person name="Lapidus A."/>
            <person name="Cheng J.-F."/>
            <person name="Goodwin L."/>
            <person name="Pitluck S."/>
            <person name="Peters L."/>
            <person name="Ovchinnikova G."/>
            <person name="Teshima H."/>
            <person name="Detter J.C."/>
            <person name="Han C."/>
            <person name="Tapia R."/>
            <person name="Land M."/>
            <person name="Hauser L."/>
            <person name="Kyrpides N."/>
            <person name="Ivanova N."/>
            <person name="Pagani I."/>
            <person name="Parshina S."/>
            <person name="Plugge C."/>
            <person name="Muyzer G."/>
            <person name="Kuever J."/>
            <person name="Ivanova A."/>
            <person name="Nazina T."/>
            <person name="Klenk H.-P."/>
            <person name="Brambilla E."/>
            <person name="Spring S."/>
            <person name="Stams A.F."/>
            <person name="Woyke T."/>
        </authorList>
    </citation>
    <scope>NUCLEOTIDE SEQUENCE [LARGE SCALE GENOMIC DNA]</scope>
    <source>
        <strain evidence="2 3">DSM 7213</strain>
    </source>
</reference>
<sequence length="378" mass="42929">MQIKPEVAILTNLIAPYRLPLYQMLASDHFQLSVLYSGWEDNRDFWQLKHPQDNQIGVKKAWGFSIKIPLKKHRQLFDYWYLHINPGYLSDLIKLKPDAVITNEMGFRTLMALVYGSVFSKPVWVCWEGSLHTEKDIGLFKTGLRRLMARWAKRWISFGDAATQYLLSLGIKPENILQVQNCVDERWFLNSAAVPIHDIDPKPVFLYAGRLVGGKGVRYLMDAAAILQGEGYLFSLLIVGEGTERERLEQYAADLYLKNVHFHPPVKSTAMAGIYQSADLFILPTLHDVWGLVVNEALWSGLPVLCSKYAGCAEELLPPANIFDPLDPADFAAALRRALTGKITPPERRKLKTCREVAEMIADELKGVLQHDENRSFS</sequence>
<dbReference type="KEGG" id="dgi:Desgi_4710"/>
<dbReference type="OrthoDB" id="9797829at2"/>
<dbReference type="CDD" id="cd03801">
    <property type="entry name" value="GT4_PimA-like"/>
    <property type="match status" value="1"/>
</dbReference>
<dbReference type="Gene3D" id="3.40.50.2000">
    <property type="entry name" value="Glycogen Phosphorylase B"/>
    <property type="match status" value="2"/>
</dbReference>